<reference evidence="1 2" key="1">
    <citation type="submission" date="2020-02" db="EMBL/GenBank/DDBJ databases">
        <title>Acidophilic actinobacteria isolated from forest soil.</title>
        <authorList>
            <person name="Golinska P."/>
        </authorList>
    </citation>
    <scope>NUCLEOTIDE SEQUENCE [LARGE SCALE GENOMIC DNA]</scope>
    <source>
        <strain evidence="1 2">NL8</strain>
    </source>
</reference>
<organism evidence="1 2">
    <name type="scientific">Catenulispora pinistramenti</name>
    <dbReference type="NCBI Taxonomy" id="2705254"/>
    <lineage>
        <taxon>Bacteria</taxon>
        <taxon>Bacillati</taxon>
        <taxon>Actinomycetota</taxon>
        <taxon>Actinomycetes</taxon>
        <taxon>Catenulisporales</taxon>
        <taxon>Catenulisporaceae</taxon>
        <taxon>Catenulispora</taxon>
    </lineage>
</organism>
<protein>
    <recommendedName>
        <fullName evidence="3">C1q domain-containing protein</fullName>
    </recommendedName>
</protein>
<sequence>MTNLGIPTQRTWTDGEVVTAAMLNANVRDAVNFGINTPALIARQTAAQNINNQQWTPVTYDTVDVDPYGAHNASITSQYVAPLPGVYHVCGQCDFTSNANGFRSIRIQVNGGAQILAKLQIAPVNGVDTALSTSADVFLNAGDYVEIAVYQFSGTTIPTGAVDGQPRMTVMWEHT</sequence>
<dbReference type="Gene3D" id="2.60.120.40">
    <property type="match status" value="1"/>
</dbReference>
<comment type="caution">
    <text evidence="1">The sequence shown here is derived from an EMBL/GenBank/DDBJ whole genome shotgun (WGS) entry which is preliminary data.</text>
</comment>
<dbReference type="RefSeq" id="WP_212010370.1">
    <property type="nucleotide sequence ID" value="NZ_JAAFYZ010000056.1"/>
</dbReference>
<gene>
    <name evidence="1" type="ORF">KGQ19_18155</name>
</gene>
<evidence type="ECO:0008006" key="3">
    <source>
        <dbReference type="Google" id="ProtNLM"/>
    </source>
</evidence>
<name>A0ABS5KRX2_9ACTN</name>
<dbReference type="EMBL" id="JAAFYZ010000056">
    <property type="protein sequence ID" value="MBS2548792.1"/>
    <property type="molecule type" value="Genomic_DNA"/>
</dbReference>
<dbReference type="InterPro" id="IPR008983">
    <property type="entry name" value="Tumour_necrosis_fac-like_dom"/>
</dbReference>
<keyword evidence="2" id="KW-1185">Reference proteome</keyword>
<evidence type="ECO:0000313" key="2">
    <source>
        <dbReference type="Proteomes" id="UP000730482"/>
    </source>
</evidence>
<evidence type="ECO:0000313" key="1">
    <source>
        <dbReference type="EMBL" id="MBS2548792.1"/>
    </source>
</evidence>
<proteinExistence type="predicted"/>
<dbReference type="SUPFAM" id="SSF49842">
    <property type="entry name" value="TNF-like"/>
    <property type="match status" value="1"/>
</dbReference>
<dbReference type="Proteomes" id="UP000730482">
    <property type="component" value="Unassembled WGS sequence"/>
</dbReference>
<accession>A0ABS5KRX2</accession>